<feature type="active site" evidence="1">
    <location>
        <position position="204"/>
    </location>
</feature>
<dbReference type="PROSITE" id="PS51459">
    <property type="entry name" value="FIDO"/>
    <property type="match status" value="1"/>
</dbReference>
<dbReference type="InterPro" id="IPR040198">
    <property type="entry name" value="Fido_containing"/>
</dbReference>
<comment type="caution">
    <text evidence="4">The sequence shown here is derived from an EMBL/GenBank/DDBJ whole genome shotgun (WGS) entry which is preliminary data.</text>
</comment>
<keyword evidence="2" id="KW-0067">ATP-binding</keyword>
<sequence length="364" mass="42068">MAKYIYQYEQWPHFSWDDKEINGILGKVRHLQGKILGQMASLGFSIREEALLSTLTIDVLKSSEIEGETLNYEQVCSSIARRLGMEYAGMVPTTRDIDGVVEMMLNATQNFKERLNEERLFGWHAALFPTGWSGMHRIDTGCYRKSDMQVVSGPMGKEKIHYLAPSPERVKQEMDLFLDWFNSESKLDAVLKAAIAHFWFIIIHPFDDGNGRIARTLSDMLLARSEDSSQRFYSLSNQILIEKKVYYKVLQKVQHSSGDITEWLNWFFDCLYRALKSTEQTMQKVLQKADFWDKHKDTLFNSRQRLMLNKLLDGFDGKLKTSKWAKIAKCSADTALRDIKDLIEKGILKQEESGGRSTNYELID</sequence>
<gene>
    <name evidence="4" type="ORF">N2K84_00330</name>
</gene>
<feature type="binding site" evidence="2">
    <location>
        <begin position="208"/>
        <end position="215"/>
    </location>
    <ligand>
        <name>ATP</name>
        <dbReference type="ChEBI" id="CHEBI:30616"/>
    </ligand>
</feature>
<dbReference type="PANTHER" id="PTHR13504:SF33">
    <property type="entry name" value="FIC FAMILY PROTEIN"/>
    <property type="match status" value="1"/>
</dbReference>
<dbReference type="InterPro" id="IPR036597">
    <property type="entry name" value="Fido-like_dom_sf"/>
</dbReference>
<dbReference type="RefSeq" id="WP_282589760.1">
    <property type="nucleotide sequence ID" value="NZ_JAPAAF010000001.1"/>
</dbReference>
<evidence type="ECO:0000259" key="3">
    <source>
        <dbReference type="PROSITE" id="PS51459"/>
    </source>
</evidence>
<dbReference type="PANTHER" id="PTHR13504">
    <property type="entry name" value="FIDO DOMAIN-CONTAINING PROTEIN DDB_G0283145"/>
    <property type="match status" value="1"/>
</dbReference>
<dbReference type="Pfam" id="PF13776">
    <property type="entry name" value="DUF4172"/>
    <property type="match status" value="1"/>
</dbReference>
<dbReference type="EMBL" id="JAPAAF010000001">
    <property type="protein sequence ID" value="MCW0481155.1"/>
    <property type="molecule type" value="Genomic_DNA"/>
</dbReference>
<dbReference type="SUPFAM" id="SSF140931">
    <property type="entry name" value="Fic-like"/>
    <property type="match status" value="1"/>
</dbReference>
<dbReference type="InterPro" id="IPR036388">
    <property type="entry name" value="WH-like_DNA-bd_sf"/>
</dbReference>
<accession>A0AA41Y3I5</accession>
<evidence type="ECO:0000313" key="4">
    <source>
        <dbReference type="EMBL" id="MCW0481155.1"/>
    </source>
</evidence>
<dbReference type="AlphaFoldDB" id="A0AA41Y3I5"/>
<keyword evidence="2" id="KW-0547">Nucleotide-binding</keyword>
<protein>
    <submittedName>
        <fullName evidence="4">Fic family protein</fullName>
    </submittedName>
</protein>
<dbReference type="GO" id="GO:0005524">
    <property type="term" value="F:ATP binding"/>
    <property type="evidence" value="ECO:0007669"/>
    <property type="project" value="UniProtKB-KW"/>
</dbReference>
<dbReference type="Gene3D" id="1.10.10.10">
    <property type="entry name" value="Winged helix-like DNA-binding domain superfamily/Winged helix DNA-binding domain"/>
    <property type="match status" value="1"/>
</dbReference>
<organism evidence="4 5">
    <name type="scientific">Gaoshiqia sediminis</name>
    <dbReference type="NCBI Taxonomy" id="2986998"/>
    <lineage>
        <taxon>Bacteria</taxon>
        <taxon>Pseudomonadati</taxon>
        <taxon>Bacteroidota</taxon>
        <taxon>Bacteroidia</taxon>
        <taxon>Marinilabiliales</taxon>
        <taxon>Prolixibacteraceae</taxon>
        <taxon>Gaoshiqia</taxon>
    </lineage>
</organism>
<name>A0AA41Y3I5_9BACT</name>
<evidence type="ECO:0000256" key="1">
    <source>
        <dbReference type="PIRSR" id="PIRSR640198-1"/>
    </source>
</evidence>
<proteinExistence type="predicted"/>
<reference evidence="4" key="1">
    <citation type="submission" date="2022-10" db="EMBL/GenBank/DDBJ databases">
        <title>Gaoshiqiia sediminis gen. nov., sp. nov., isolated from coastal sediment.</title>
        <authorList>
            <person name="Yu W.X."/>
            <person name="Mu D.S."/>
            <person name="Du J.Z."/>
            <person name="Liang Y.Q."/>
        </authorList>
    </citation>
    <scope>NUCLEOTIDE SEQUENCE</scope>
    <source>
        <strain evidence="4">A06</strain>
    </source>
</reference>
<evidence type="ECO:0000256" key="2">
    <source>
        <dbReference type="PIRSR" id="PIRSR640198-2"/>
    </source>
</evidence>
<feature type="domain" description="Fido" evidence="3">
    <location>
        <begin position="115"/>
        <end position="269"/>
    </location>
</feature>
<keyword evidence="5" id="KW-1185">Reference proteome</keyword>
<dbReference type="Pfam" id="PF02661">
    <property type="entry name" value="Fic"/>
    <property type="match status" value="1"/>
</dbReference>
<dbReference type="InterPro" id="IPR025230">
    <property type="entry name" value="DUF4172"/>
</dbReference>
<dbReference type="InterPro" id="IPR003812">
    <property type="entry name" value="Fido"/>
</dbReference>
<evidence type="ECO:0000313" key="5">
    <source>
        <dbReference type="Proteomes" id="UP001163821"/>
    </source>
</evidence>
<dbReference type="Gene3D" id="1.10.3290.10">
    <property type="entry name" value="Fido-like domain"/>
    <property type="match status" value="1"/>
</dbReference>
<feature type="binding site" evidence="2">
    <location>
        <begin position="246"/>
        <end position="247"/>
    </location>
    <ligand>
        <name>ATP</name>
        <dbReference type="ChEBI" id="CHEBI:30616"/>
    </ligand>
</feature>
<dbReference type="Proteomes" id="UP001163821">
    <property type="component" value="Unassembled WGS sequence"/>
</dbReference>